<evidence type="ECO:0000313" key="1">
    <source>
        <dbReference type="EMBL" id="EAV46873.1"/>
    </source>
</evidence>
<dbReference type="EMBL" id="AAUX01000001">
    <property type="protein sequence ID" value="EAV46873.1"/>
    <property type="molecule type" value="Genomic_DNA"/>
</dbReference>
<protein>
    <submittedName>
        <fullName evidence="1">Uncharacterized protein</fullName>
    </submittedName>
</protein>
<sequence>MEGNRNEYNKVLANTNDEEVLLNLVRRRYADSIAVLEVNSVSTSLEWRKNIGISANFFDGDLDDNNLGLSGNGSYSEKPTITYLPLNGADYVKNVLSPISLDTILLLTRSGWAADRVLRLTVNKINGVNNASEASGPTPSSAPTYKGFRLLASQIKELQKMDSFALGYQLEGDFRQLGFLVKPDQRNTPKVKAFMKSINVTTPNNIIPITSDYSGDGGGATIEINVRSLAGIQFFLSHGVIVPDEDLNKGRVQITKTADGKIFDWGNVLSDLFIVHSSKDKPKNAGVAVQYRGHWFYIKDNDMQSKYTLMLLNQISALQSGTVEKAGPVLTLPVSQ</sequence>
<organism evidence="1 2">
    <name type="scientific">Methylophilales bacterium HTCC2181</name>
    <dbReference type="NCBI Taxonomy" id="383631"/>
    <lineage>
        <taxon>Bacteria</taxon>
        <taxon>Pseudomonadati</taxon>
        <taxon>Pseudomonadota</taxon>
        <taxon>Betaproteobacteria</taxon>
        <taxon>Nitrosomonadales</taxon>
        <taxon>OM43 clade</taxon>
    </lineage>
</organism>
<accession>A0P5R3</accession>
<reference evidence="1 2" key="1">
    <citation type="submission" date="2006-11" db="EMBL/GenBank/DDBJ databases">
        <authorList>
            <person name="Giovannoni S."/>
            <person name="Vergin K."/>
            <person name="Ferriera S."/>
            <person name="Johnson J."/>
            <person name="Kravitz S."/>
            <person name="Beeson K."/>
            <person name="Sutton G."/>
            <person name="Rogers Y.-H."/>
            <person name="Friedman R."/>
            <person name="Frazier M."/>
            <person name="Venter J.C."/>
        </authorList>
    </citation>
    <scope>NUCLEOTIDE SEQUENCE [LARGE SCALE GENOMIC DNA]</scope>
    <source>
        <strain evidence="1 2">HTCC2181</strain>
    </source>
</reference>
<comment type="caution">
    <text evidence="1">The sequence shown here is derived from an EMBL/GenBank/DDBJ whole genome shotgun (WGS) entry which is preliminary data.</text>
</comment>
<dbReference type="AlphaFoldDB" id="A0P5R3"/>
<keyword evidence="2" id="KW-1185">Reference proteome</keyword>
<name>A0P5R3_9PROT</name>
<dbReference type="Proteomes" id="UP000054262">
    <property type="component" value="Unassembled WGS sequence"/>
</dbReference>
<proteinExistence type="predicted"/>
<gene>
    <name evidence="1" type="ORF">MB2181_02330</name>
</gene>
<evidence type="ECO:0000313" key="2">
    <source>
        <dbReference type="Proteomes" id="UP000054262"/>
    </source>
</evidence>